<organism evidence="2 3">
    <name type="scientific">Mycolicibacterium phlei DSM 43239 = CCUG 21000</name>
    <dbReference type="NCBI Taxonomy" id="1226750"/>
    <lineage>
        <taxon>Bacteria</taxon>
        <taxon>Bacillati</taxon>
        <taxon>Actinomycetota</taxon>
        <taxon>Actinomycetes</taxon>
        <taxon>Mycobacteriales</taxon>
        <taxon>Mycobacteriaceae</taxon>
        <taxon>Mycolicibacterium</taxon>
    </lineage>
</organism>
<dbReference type="RefSeq" id="WP_061480863.1">
    <property type="nucleotide sequence ID" value="NZ_ANBO01000001.1"/>
</dbReference>
<reference evidence="2 3" key="1">
    <citation type="submission" date="2012-10" db="EMBL/GenBank/DDBJ databases">
        <title>The draft sequence of the Mycobacterium pheli genome.</title>
        <authorList>
            <person name="Pettersson B.M.F."/>
            <person name="Das S."/>
            <person name="Dasgupta S."/>
            <person name="Bhattacharya A."/>
            <person name="Kirsebom L.A."/>
        </authorList>
    </citation>
    <scope>NUCLEOTIDE SEQUENCE [LARGE SCALE GENOMIC DNA]</scope>
    <source>
        <strain evidence="2 3">CCUG 21000</strain>
    </source>
</reference>
<dbReference type="AlphaFoldDB" id="A0A5N5VD64"/>
<accession>A0A5N5VD64</accession>
<name>A0A5N5VD64_MYCPH</name>
<dbReference type="CDD" id="cd04301">
    <property type="entry name" value="NAT_SF"/>
    <property type="match status" value="1"/>
</dbReference>
<dbReference type="SUPFAM" id="SSF55729">
    <property type="entry name" value="Acyl-CoA N-acyltransferases (Nat)"/>
    <property type="match status" value="1"/>
</dbReference>
<sequence length="252" mass="26129">MNDPLFAGVALAERIERAETRHIAGATEAASLRTGRPVVVLEVAGGAACIADPGSPMNKVVGLGFGGVPSDAELTEIERLYAAHDTPVQVELSNLGDPEIGAVLTGRGYRLVSFENVLGRALDDVTPAPDSAHPDTAGVPSHEDFPREVVENAERDTVASGAAAYLAYLDGEVAGAAALQMRDGIAQLVGAATLPAHRRRGVQAALVATRLADAVAAGCDVAVVTTQPGSTSQHNTQRRGFHLLYTRAILVK</sequence>
<evidence type="ECO:0000313" key="3">
    <source>
        <dbReference type="Proteomes" id="UP000325690"/>
    </source>
</evidence>
<dbReference type="GeneID" id="74304683"/>
<evidence type="ECO:0000313" key="2">
    <source>
        <dbReference type="EMBL" id="KAB7759902.1"/>
    </source>
</evidence>
<dbReference type="Gene3D" id="3.40.630.30">
    <property type="match status" value="1"/>
</dbReference>
<keyword evidence="3" id="KW-1185">Reference proteome</keyword>
<dbReference type="EMBL" id="ANBP01000001">
    <property type="protein sequence ID" value="KAB7759902.1"/>
    <property type="molecule type" value="Genomic_DNA"/>
</dbReference>
<comment type="caution">
    <text evidence="2">The sequence shown here is derived from an EMBL/GenBank/DDBJ whole genome shotgun (WGS) entry which is preliminary data.</text>
</comment>
<evidence type="ECO:0000259" key="1">
    <source>
        <dbReference type="PROSITE" id="PS51186"/>
    </source>
</evidence>
<gene>
    <name evidence="2" type="ORF">MPHL21000_02425</name>
</gene>
<proteinExistence type="predicted"/>
<dbReference type="Proteomes" id="UP000325690">
    <property type="component" value="Unassembled WGS sequence"/>
</dbReference>
<protein>
    <submittedName>
        <fullName evidence="2">GNAT family acetyltransferase</fullName>
    </submittedName>
</protein>
<dbReference type="InterPro" id="IPR016181">
    <property type="entry name" value="Acyl_CoA_acyltransferase"/>
</dbReference>
<dbReference type="InterPro" id="IPR000182">
    <property type="entry name" value="GNAT_dom"/>
</dbReference>
<dbReference type="PROSITE" id="PS51186">
    <property type="entry name" value="GNAT"/>
    <property type="match status" value="1"/>
</dbReference>
<keyword evidence="2" id="KW-0808">Transferase</keyword>
<dbReference type="GO" id="GO:0016747">
    <property type="term" value="F:acyltransferase activity, transferring groups other than amino-acyl groups"/>
    <property type="evidence" value="ECO:0007669"/>
    <property type="project" value="InterPro"/>
</dbReference>
<dbReference type="Pfam" id="PF00583">
    <property type="entry name" value="Acetyltransf_1"/>
    <property type="match status" value="1"/>
</dbReference>
<feature type="domain" description="N-acetyltransferase" evidence="1">
    <location>
        <begin position="112"/>
        <end position="252"/>
    </location>
</feature>